<evidence type="ECO:0000313" key="2">
    <source>
        <dbReference type="Proteomes" id="UP001164737"/>
    </source>
</evidence>
<dbReference type="EMBL" id="CP107241">
    <property type="protein sequence ID" value="WAH63903.1"/>
    <property type="molecule type" value="Genomic_DNA"/>
</dbReference>
<protein>
    <submittedName>
        <fullName evidence="1">Uncharacterized protein</fullName>
    </submittedName>
</protein>
<dbReference type="AlphaFoldDB" id="A0AA47IC06"/>
<dbReference type="RefSeq" id="WP_268212913.1">
    <property type="nucleotide sequence ID" value="NZ_CP107241.1"/>
</dbReference>
<organism evidence="1 2">
    <name type="scientific">Xanthomonas hortorum</name>
    <dbReference type="NCBI Taxonomy" id="56454"/>
    <lineage>
        <taxon>Bacteria</taxon>
        <taxon>Pseudomonadati</taxon>
        <taxon>Pseudomonadota</taxon>
        <taxon>Gammaproteobacteria</taxon>
        <taxon>Lysobacterales</taxon>
        <taxon>Lysobacteraceae</taxon>
        <taxon>Xanthomonas</taxon>
    </lineage>
</organism>
<proteinExistence type="predicted"/>
<name>A0AA47IC06_9XANT</name>
<sequence>MKLTNALNKKITKDWHAALEGFEVASSMNLARRVGPFIQGICLDRDSSNVTYLPTLYVHCLCRPFPVVSLSLGQPLLNLRSGTVERLKVQFHEDSYQDAINRTLGSSLLPTKGDWRLPQLVEAYERYRGMNRPDSRFPVHLWEDVVSAHAWAGAQVRASVLADKYTEVAEGWPKNVLEREGGIILWRERLKDLAISGDVHKVTVANEIDKLGLESLPVSNLIP</sequence>
<dbReference type="Proteomes" id="UP001164737">
    <property type="component" value="Chromosome"/>
</dbReference>
<accession>A0AA47IC06</accession>
<gene>
    <name evidence="1" type="ORF">OEG85_21155</name>
</gene>
<reference evidence="1" key="1">
    <citation type="submission" date="2022-10" db="EMBL/GenBank/DDBJ databases">
        <title>Complete genome sequence resource for Xanthomonas hortorum isolated from Greek Oregano.</title>
        <authorList>
            <person name="Gonzalez-Tobon J."/>
            <person name="Helmann T.C."/>
            <person name="Daughtrey M."/>
            <person name="Stodghill P.V."/>
            <person name="Filiatrault M.J."/>
        </authorList>
    </citation>
    <scope>NUCLEOTIDE SEQUENCE</scope>
    <source>
        <strain evidence="1">Oregano 108</strain>
    </source>
</reference>
<evidence type="ECO:0000313" key="1">
    <source>
        <dbReference type="EMBL" id="WAH63903.1"/>
    </source>
</evidence>